<sequence>MSSDTKELLWMYLNDGIDVLVPKKRGSGYLRQPYGHHSNPLLDDAVWRVEGCEQIDIFGLDGNLTLRVNQYELEDPKRTLAIALMDSLSTYYGCPHREVTPSEYWSNHPFGVK</sequence>
<accession>A0ABV4MRJ3</accession>
<dbReference type="Proteomes" id="UP001570071">
    <property type="component" value="Unassembled WGS sequence"/>
</dbReference>
<name>A0ABV4MRJ3_9VIBR</name>
<evidence type="ECO:0000313" key="2">
    <source>
        <dbReference type="Proteomes" id="UP001570071"/>
    </source>
</evidence>
<evidence type="ECO:0000313" key="1">
    <source>
        <dbReference type="EMBL" id="MEZ8719759.1"/>
    </source>
</evidence>
<comment type="caution">
    <text evidence="1">The sequence shown here is derived from an EMBL/GenBank/DDBJ whole genome shotgun (WGS) entry which is preliminary data.</text>
</comment>
<organism evidence="1 2">
    <name type="scientific">Vibrio pomeroyi</name>
    <dbReference type="NCBI Taxonomy" id="198832"/>
    <lineage>
        <taxon>Bacteria</taxon>
        <taxon>Pseudomonadati</taxon>
        <taxon>Pseudomonadota</taxon>
        <taxon>Gammaproteobacteria</taxon>
        <taxon>Vibrionales</taxon>
        <taxon>Vibrionaceae</taxon>
        <taxon>Vibrio</taxon>
    </lineage>
</organism>
<protein>
    <submittedName>
        <fullName evidence="1">Uncharacterized protein</fullName>
    </submittedName>
</protein>
<dbReference type="RefSeq" id="WP_269336641.1">
    <property type="nucleotide sequence ID" value="NZ_JBFSSG010000001.1"/>
</dbReference>
<dbReference type="EMBL" id="JBFSSG010000001">
    <property type="protein sequence ID" value="MEZ8719759.1"/>
    <property type="molecule type" value="Genomic_DNA"/>
</dbReference>
<reference evidence="1 2" key="1">
    <citation type="journal article" date="2024" name="ISME J.">
        <title>Tailless and filamentous prophages are predominant in marine Vibrio.</title>
        <authorList>
            <person name="Steensen K."/>
            <person name="Seneca J."/>
            <person name="Bartlau N."/>
            <person name="Yu X.A."/>
            <person name="Hussain F.A."/>
            <person name="Polz M.F."/>
        </authorList>
    </citation>
    <scope>NUCLEOTIDE SEQUENCE [LARGE SCALE GENOMIC DNA]</scope>
    <source>
        <strain evidence="1 2">10N.239.312.F12</strain>
    </source>
</reference>
<keyword evidence="2" id="KW-1185">Reference proteome</keyword>
<gene>
    <name evidence="1" type="ORF">AB6D66_01680</name>
</gene>
<proteinExistence type="predicted"/>